<dbReference type="AlphaFoldDB" id="A0A6C0CDF3"/>
<organism evidence="1">
    <name type="scientific">viral metagenome</name>
    <dbReference type="NCBI Taxonomy" id="1070528"/>
    <lineage>
        <taxon>unclassified sequences</taxon>
        <taxon>metagenomes</taxon>
        <taxon>organismal metagenomes</taxon>
    </lineage>
</organism>
<evidence type="ECO:0000313" key="1">
    <source>
        <dbReference type="EMBL" id="QHT02776.1"/>
    </source>
</evidence>
<protein>
    <submittedName>
        <fullName evidence="1">Uncharacterized protein</fullName>
    </submittedName>
</protein>
<reference evidence="1" key="1">
    <citation type="journal article" date="2020" name="Nature">
        <title>Giant virus diversity and host interactions through global metagenomics.</title>
        <authorList>
            <person name="Schulz F."/>
            <person name="Roux S."/>
            <person name="Paez-Espino D."/>
            <person name="Jungbluth S."/>
            <person name="Walsh D.A."/>
            <person name="Denef V.J."/>
            <person name="McMahon K.D."/>
            <person name="Konstantinidis K.T."/>
            <person name="Eloe-Fadrosh E.A."/>
            <person name="Kyrpides N.C."/>
            <person name="Woyke T."/>
        </authorList>
    </citation>
    <scope>NUCLEOTIDE SEQUENCE</scope>
    <source>
        <strain evidence="1">GVMAG-M-3300020595-32</strain>
    </source>
</reference>
<name>A0A6C0CDF3_9ZZZZ</name>
<accession>A0A6C0CDF3</accession>
<proteinExistence type="predicted"/>
<dbReference type="EMBL" id="MN739399">
    <property type="protein sequence ID" value="QHT02776.1"/>
    <property type="molecule type" value="Genomic_DNA"/>
</dbReference>
<sequence length="231" mass="26239">MKLYCFLLLIILLCLLYDNNLYEGNDGEYDTSEDRTVIYDNSPVDTTGFLSFLNDLGLYDYIADYFPEVPVDTTCNAYKTETCAEPKYYTGDWLYGDTGGSESKNDCMKCFRCKNKGLFIDQFYARMCDSMKACYTDKDVFINEDNPKLAYVYAYNNTYSVGKDDDNKDYCSQNGLNAAQISICKLLSENTSLDTLLIPKKPASALCHTEIYTEEAEDATIDALTPDFLKD</sequence>